<dbReference type="GO" id="GO:0019005">
    <property type="term" value="C:SCF ubiquitin ligase complex"/>
    <property type="evidence" value="ECO:0007669"/>
    <property type="project" value="UniProtKB-ARBA"/>
</dbReference>
<comment type="similarity">
    <text evidence="2 8 9">Belongs to the cullin family.</text>
</comment>
<feature type="domain" description="Cullin family profile" evidence="10">
    <location>
        <begin position="422"/>
        <end position="650"/>
    </location>
</feature>
<dbReference type="InterPro" id="IPR036388">
    <property type="entry name" value="WH-like_DNA-bd_sf"/>
</dbReference>
<dbReference type="AlphaFoldDB" id="A0A1W4X8B6"/>
<keyword evidence="6" id="KW-0832">Ubl conjugation</keyword>
<dbReference type="PROSITE" id="PS50069">
    <property type="entry name" value="CULLIN_2"/>
    <property type="match status" value="1"/>
</dbReference>
<keyword evidence="3" id="KW-0488">Methylation</keyword>
<evidence type="ECO:0000313" key="11">
    <source>
        <dbReference type="Proteomes" id="UP000192223"/>
    </source>
</evidence>
<dbReference type="FunFam" id="1.20.1310.10:FF:000007">
    <property type="entry name" value="Cullin 1"/>
    <property type="match status" value="1"/>
</dbReference>
<dbReference type="FunCoup" id="A0A1W4X8B6">
    <property type="interactions" value="2367"/>
</dbReference>
<dbReference type="InterPro" id="IPR019559">
    <property type="entry name" value="Cullin_neddylation_domain"/>
</dbReference>
<dbReference type="KEGG" id="apln:108739595"/>
<evidence type="ECO:0000256" key="3">
    <source>
        <dbReference type="ARBA" id="ARBA00022481"/>
    </source>
</evidence>
<dbReference type="PANTHER" id="PTHR11932">
    <property type="entry name" value="CULLIN"/>
    <property type="match status" value="1"/>
</dbReference>
<keyword evidence="5" id="KW-0833">Ubl conjugation pathway</keyword>
<dbReference type="InterPro" id="IPR016158">
    <property type="entry name" value="Cullin_homology"/>
</dbReference>
<proteinExistence type="inferred from homology"/>
<dbReference type="Proteomes" id="UP000192223">
    <property type="component" value="Unplaced"/>
</dbReference>
<sequence length="777" mass="89800">MSHKNSSGISPMAGGLKQIDLDQIWGDLNAGIEHVYIRQTMTKPRYMQLYTHVYNYCTSVHQQQSNGRNNANINTKSKKNQVSGGAQLVGLELYRRLTEFLRNYLISLLSEGMHCMDEDVLKFYTRQWEEYQFSSKVLDGMCAYLNRHWVKRECEEGRKGIYEIYQLALVTWRDHLFKQLNKQVTNAVLKLIERERNGETINTRLVSGVINCYVELGLNEEEPGQRGPNLSVYVESFEKVFLEDTERFYTRESTNFLAQNPVTEYMKKAEQRLLEEQKRVQTYLHETTSDRLAKTCERVLIQKHLELFHAEFQQLLDSDKDTDLGRMYSLVARITDGLGELRTLLEQHICNQGLAAIEKCGEAAHNDPKVYVNTILEVHKKYNALVLVAFNNDSGFVAALDKACGRFINANAVTKLANSSSKSPELLAKYCDLLLKKSSKNPEEAELEDTLNQVMVVFKYIEDKDVFQKFYSKMLAKRLVQHMSASDDAEASMISKLKQACGFEYTSKLQRMFQDIGVSKDLNEQFRNHLNNSGELLDIDFSIQVLSSGSWPFQQSFTFGLPSELERSVHRFTSFYSSQHSGRKLNWLYNMSKGELVTNCFKNRYTLQASTFQMAILLQYNVSEAWTISQLSENTQIKTDFLIQVLQILLKAKLLVCDDDENDLAPSSVVALFTSYKNKKLRVNINIPMKTELKLEQETTHKHIEEDRKLLIQAAIVRIMKMRKVLKHQQLVAEVLNQLSMRFKPKVQIIKKCIDILIEKEYLERTEGQKDTYSYLA</sequence>
<dbReference type="GeneID" id="108739595"/>
<dbReference type="InterPro" id="IPR001373">
    <property type="entry name" value="Cullin_N"/>
</dbReference>
<dbReference type="SMART" id="SM00884">
    <property type="entry name" value="Cullin_Nedd8"/>
    <property type="match status" value="1"/>
</dbReference>
<evidence type="ECO:0000313" key="12">
    <source>
        <dbReference type="RefSeq" id="XP_018329082.1"/>
    </source>
</evidence>
<dbReference type="FunFam" id="3.30.230.130:FF:000003">
    <property type="entry name" value="Cullin 2"/>
    <property type="match status" value="1"/>
</dbReference>
<keyword evidence="11" id="KW-1185">Reference proteome</keyword>
<dbReference type="InParanoid" id="A0A1W4X8B6"/>
<dbReference type="InterPro" id="IPR016157">
    <property type="entry name" value="Cullin_CS"/>
</dbReference>
<dbReference type="FunFam" id="1.20.1310.10:FF:000023">
    <property type="entry name" value="cullin-1"/>
    <property type="match status" value="1"/>
</dbReference>
<dbReference type="Gene3D" id="4.10.1030.10">
    <property type="entry name" value="Ring Box Chain A, domain 5"/>
    <property type="match status" value="1"/>
</dbReference>
<dbReference type="SUPFAM" id="SSF74788">
    <property type="entry name" value="Cullin repeat-like"/>
    <property type="match status" value="1"/>
</dbReference>
<evidence type="ECO:0000256" key="9">
    <source>
        <dbReference type="RuleBase" id="RU003829"/>
    </source>
</evidence>
<evidence type="ECO:0000256" key="4">
    <source>
        <dbReference type="ARBA" id="ARBA00022499"/>
    </source>
</evidence>
<dbReference type="GO" id="GO:0031146">
    <property type="term" value="P:SCF-dependent proteasomal ubiquitin-dependent protein catabolic process"/>
    <property type="evidence" value="ECO:0007669"/>
    <property type="project" value="UniProtKB-ARBA"/>
</dbReference>
<evidence type="ECO:0000256" key="8">
    <source>
        <dbReference type="PROSITE-ProRule" id="PRU00330"/>
    </source>
</evidence>
<dbReference type="RefSeq" id="XP_018329082.1">
    <property type="nucleotide sequence ID" value="XM_018473580.2"/>
</dbReference>
<dbReference type="GO" id="GO:0043066">
    <property type="term" value="P:negative regulation of apoptotic process"/>
    <property type="evidence" value="ECO:0007669"/>
    <property type="project" value="UniProtKB-ARBA"/>
</dbReference>
<dbReference type="OrthoDB" id="27073at2759"/>
<dbReference type="InterPro" id="IPR036317">
    <property type="entry name" value="Cullin_homology_sf"/>
</dbReference>
<dbReference type="GO" id="GO:0010564">
    <property type="term" value="P:regulation of cell cycle process"/>
    <property type="evidence" value="ECO:0007669"/>
    <property type="project" value="UniProtKB-ARBA"/>
</dbReference>
<dbReference type="FunFam" id="1.20.1310.10:FF:000011">
    <property type="entry name" value="Cullin 1"/>
    <property type="match status" value="1"/>
</dbReference>
<protein>
    <recommendedName>
        <fullName evidence="7">Cullin-1</fullName>
    </recommendedName>
</protein>
<dbReference type="Pfam" id="PF00888">
    <property type="entry name" value="Cullin"/>
    <property type="match status" value="1"/>
</dbReference>
<dbReference type="Gene3D" id="1.10.10.10">
    <property type="entry name" value="Winged helix-like DNA-binding domain superfamily/Winged helix DNA-binding domain"/>
    <property type="match status" value="2"/>
</dbReference>
<keyword evidence="4" id="KW-1017">Isopeptide bond</keyword>
<evidence type="ECO:0000256" key="2">
    <source>
        <dbReference type="ARBA" id="ARBA00006019"/>
    </source>
</evidence>
<dbReference type="InterPro" id="IPR036390">
    <property type="entry name" value="WH_DNA-bd_sf"/>
</dbReference>
<reference evidence="12" key="1">
    <citation type="submission" date="2025-08" db="UniProtKB">
        <authorList>
            <consortium name="RefSeq"/>
        </authorList>
    </citation>
    <scope>IDENTIFICATION</scope>
    <source>
        <tissue evidence="12">Entire body</tissue>
    </source>
</reference>
<dbReference type="PROSITE" id="PS01256">
    <property type="entry name" value="CULLIN_1"/>
    <property type="match status" value="1"/>
</dbReference>
<dbReference type="Pfam" id="PF26557">
    <property type="entry name" value="Cullin_AB"/>
    <property type="match status" value="1"/>
</dbReference>
<dbReference type="InterPro" id="IPR045093">
    <property type="entry name" value="Cullin"/>
</dbReference>
<comment type="pathway">
    <text evidence="1">Protein modification; protein ubiquitination.</text>
</comment>
<dbReference type="InterPro" id="IPR016159">
    <property type="entry name" value="Cullin_repeat-like_dom_sf"/>
</dbReference>
<gene>
    <name evidence="12" type="primary">LOC108739595</name>
</gene>
<dbReference type="FunFam" id="1.10.10.10:FF:000014">
    <property type="entry name" value="Cullin 1"/>
    <property type="match status" value="1"/>
</dbReference>
<organism evidence="11 12">
    <name type="scientific">Agrilus planipennis</name>
    <name type="common">Emerald ash borer</name>
    <name type="synonym">Agrilus marcopoli</name>
    <dbReference type="NCBI Taxonomy" id="224129"/>
    <lineage>
        <taxon>Eukaryota</taxon>
        <taxon>Metazoa</taxon>
        <taxon>Ecdysozoa</taxon>
        <taxon>Arthropoda</taxon>
        <taxon>Hexapoda</taxon>
        <taxon>Insecta</taxon>
        <taxon>Pterygota</taxon>
        <taxon>Neoptera</taxon>
        <taxon>Endopterygota</taxon>
        <taxon>Coleoptera</taxon>
        <taxon>Polyphaga</taxon>
        <taxon>Elateriformia</taxon>
        <taxon>Buprestoidea</taxon>
        <taxon>Buprestidae</taxon>
        <taxon>Agrilinae</taxon>
        <taxon>Agrilus</taxon>
    </lineage>
</organism>
<dbReference type="SUPFAM" id="SSF46785">
    <property type="entry name" value="Winged helix' DNA-binding domain"/>
    <property type="match status" value="1"/>
</dbReference>
<accession>A0A1W4X8B6</accession>
<dbReference type="GO" id="GO:1902532">
    <property type="term" value="P:negative regulation of intracellular signal transduction"/>
    <property type="evidence" value="ECO:0007669"/>
    <property type="project" value="UniProtKB-ARBA"/>
</dbReference>
<dbReference type="FunFam" id="1.20.1310.10:FF:000019">
    <property type="entry name" value="Cullin 1"/>
    <property type="match status" value="1"/>
</dbReference>
<dbReference type="Gene3D" id="1.20.1310.10">
    <property type="entry name" value="Cullin Repeats"/>
    <property type="match status" value="4"/>
</dbReference>
<dbReference type="FunFam" id="4.10.1030.10:FF:000001">
    <property type="entry name" value="Putative Cullin-1"/>
    <property type="match status" value="1"/>
</dbReference>
<evidence type="ECO:0000256" key="6">
    <source>
        <dbReference type="ARBA" id="ARBA00022843"/>
    </source>
</evidence>
<dbReference type="GO" id="GO:0031625">
    <property type="term" value="F:ubiquitin protein ligase binding"/>
    <property type="evidence" value="ECO:0007669"/>
    <property type="project" value="InterPro"/>
</dbReference>
<evidence type="ECO:0000256" key="7">
    <source>
        <dbReference type="ARBA" id="ARBA00069612"/>
    </source>
</evidence>
<evidence type="ECO:0000256" key="5">
    <source>
        <dbReference type="ARBA" id="ARBA00022786"/>
    </source>
</evidence>
<dbReference type="SUPFAM" id="SSF75632">
    <property type="entry name" value="Cullin homology domain"/>
    <property type="match status" value="1"/>
</dbReference>
<dbReference type="SMART" id="SM00182">
    <property type="entry name" value="CULLIN"/>
    <property type="match status" value="1"/>
</dbReference>
<dbReference type="STRING" id="224129.A0A1W4X8B6"/>
<name>A0A1W4X8B6_AGRPL</name>
<dbReference type="GO" id="GO:0006915">
    <property type="term" value="P:apoptotic process"/>
    <property type="evidence" value="ECO:0007669"/>
    <property type="project" value="UniProtKB-ARBA"/>
</dbReference>
<dbReference type="GO" id="GO:0070936">
    <property type="term" value="P:protein K48-linked ubiquitination"/>
    <property type="evidence" value="ECO:0007669"/>
    <property type="project" value="UniProtKB-ARBA"/>
</dbReference>
<dbReference type="InterPro" id="IPR059120">
    <property type="entry name" value="Cullin-like_AB"/>
</dbReference>
<evidence type="ECO:0000256" key="1">
    <source>
        <dbReference type="ARBA" id="ARBA00004906"/>
    </source>
</evidence>
<dbReference type="Pfam" id="PF10557">
    <property type="entry name" value="Cullin_Nedd8"/>
    <property type="match status" value="1"/>
</dbReference>
<evidence type="ECO:0000259" key="10">
    <source>
        <dbReference type="PROSITE" id="PS50069"/>
    </source>
</evidence>
<dbReference type="FunFam" id="1.10.10.10:FF:000161">
    <property type="entry name" value="Cullin 1"/>
    <property type="match status" value="1"/>
</dbReference>